<dbReference type="AlphaFoldDB" id="A0A517MG68"/>
<protein>
    <submittedName>
        <fullName evidence="2">HNH endonuclease</fullName>
    </submittedName>
</protein>
<dbReference type="Pfam" id="PF01844">
    <property type="entry name" value="HNH"/>
    <property type="match status" value="1"/>
</dbReference>
<sequence>MSEYVPAPLRRAIRQRANQHCEYCLIHEDDVLLSHEPDHIIATKHGGKTSEANLAWTCFLCNRAKGSDIASIDPETNEIVRLFSPRSEAWETHFDLQSNANVLGKTPIGRATVALLKLNRVPQVEIRRTLMDAGLYPPLDDSSMSDESL</sequence>
<dbReference type="Gene3D" id="1.10.30.50">
    <property type="match status" value="1"/>
</dbReference>
<accession>A0A517MG68</accession>
<organism evidence="2 3">
    <name type="scientific">Roseimaritima multifibrata</name>
    <dbReference type="NCBI Taxonomy" id="1930274"/>
    <lineage>
        <taxon>Bacteria</taxon>
        <taxon>Pseudomonadati</taxon>
        <taxon>Planctomycetota</taxon>
        <taxon>Planctomycetia</taxon>
        <taxon>Pirellulales</taxon>
        <taxon>Pirellulaceae</taxon>
        <taxon>Roseimaritima</taxon>
    </lineage>
</organism>
<dbReference type="OrthoDB" id="9802901at2"/>
<dbReference type="InterPro" id="IPR003615">
    <property type="entry name" value="HNH_nuc"/>
</dbReference>
<keyword evidence="2" id="KW-0255">Endonuclease</keyword>
<proteinExistence type="predicted"/>
<dbReference type="RefSeq" id="WP_145351957.1">
    <property type="nucleotide sequence ID" value="NZ_CP036262.1"/>
</dbReference>
<gene>
    <name evidence="2" type="ORF">FF011L_26420</name>
</gene>
<name>A0A517MG68_9BACT</name>
<dbReference type="Proteomes" id="UP000320672">
    <property type="component" value="Chromosome"/>
</dbReference>
<feature type="domain" description="HNH nuclease" evidence="1">
    <location>
        <begin position="8"/>
        <end position="63"/>
    </location>
</feature>
<evidence type="ECO:0000313" key="2">
    <source>
        <dbReference type="EMBL" id="QDS93866.1"/>
    </source>
</evidence>
<dbReference type="SMART" id="SM00507">
    <property type="entry name" value="HNHc"/>
    <property type="match status" value="1"/>
</dbReference>
<evidence type="ECO:0000259" key="1">
    <source>
        <dbReference type="SMART" id="SM00507"/>
    </source>
</evidence>
<dbReference type="PANTHER" id="PTHR33877:SF1">
    <property type="entry name" value="TYPE IV METHYL-DIRECTED RESTRICTION ENZYME ECOKMCRA"/>
    <property type="match status" value="1"/>
</dbReference>
<dbReference type="PANTHER" id="PTHR33877">
    <property type="entry name" value="SLL1193 PROTEIN"/>
    <property type="match status" value="1"/>
</dbReference>
<dbReference type="KEGG" id="rml:FF011L_26420"/>
<dbReference type="CDD" id="cd00085">
    <property type="entry name" value="HNHc"/>
    <property type="match status" value="1"/>
</dbReference>
<keyword evidence="2" id="KW-0378">Hydrolase</keyword>
<reference evidence="2 3" key="1">
    <citation type="submission" date="2019-02" db="EMBL/GenBank/DDBJ databases">
        <title>Deep-cultivation of Planctomycetes and their phenomic and genomic characterization uncovers novel biology.</title>
        <authorList>
            <person name="Wiegand S."/>
            <person name="Jogler M."/>
            <person name="Boedeker C."/>
            <person name="Pinto D."/>
            <person name="Vollmers J."/>
            <person name="Rivas-Marin E."/>
            <person name="Kohn T."/>
            <person name="Peeters S.H."/>
            <person name="Heuer A."/>
            <person name="Rast P."/>
            <person name="Oberbeckmann S."/>
            <person name="Bunk B."/>
            <person name="Jeske O."/>
            <person name="Meyerdierks A."/>
            <person name="Storesund J.E."/>
            <person name="Kallscheuer N."/>
            <person name="Luecker S."/>
            <person name="Lage O.M."/>
            <person name="Pohl T."/>
            <person name="Merkel B.J."/>
            <person name="Hornburger P."/>
            <person name="Mueller R.-W."/>
            <person name="Bruemmer F."/>
            <person name="Labrenz M."/>
            <person name="Spormann A.M."/>
            <person name="Op den Camp H."/>
            <person name="Overmann J."/>
            <person name="Amann R."/>
            <person name="Jetten M.S.M."/>
            <person name="Mascher T."/>
            <person name="Medema M.H."/>
            <person name="Devos D.P."/>
            <person name="Kaster A.-K."/>
            <person name="Ovreas L."/>
            <person name="Rohde M."/>
            <person name="Galperin M.Y."/>
            <person name="Jogler C."/>
        </authorList>
    </citation>
    <scope>NUCLEOTIDE SEQUENCE [LARGE SCALE GENOMIC DNA]</scope>
    <source>
        <strain evidence="2 3">FF011L</strain>
    </source>
</reference>
<dbReference type="GO" id="GO:0008270">
    <property type="term" value="F:zinc ion binding"/>
    <property type="evidence" value="ECO:0007669"/>
    <property type="project" value="InterPro"/>
</dbReference>
<dbReference type="InterPro" id="IPR002711">
    <property type="entry name" value="HNH"/>
</dbReference>
<keyword evidence="3" id="KW-1185">Reference proteome</keyword>
<keyword evidence="2" id="KW-0540">Nuclease</keyword>
<evidence type="ECO:0000313" key="3">
    <source>
        <dbReference type="Proteomes" id="UP000320672"/>
    </source>
</evidence>
<dbReference type="GO" id="GO:0003676">
    <property type="term" value="F:nucleic acid binding"/>
    <property type="evidence" value="ECO:0007669"/>
    <property type="project" value="InterPro"/>
</dbReference>
<dbReference type="EMBL" id="CP036262">
    <property type="protein sequence ID" value="QDS93866.1"/>
    <property type="molecule type" value="Genomic_DNA"/>
</dbReference>
<dbReference type="GO" id="GO:0004519">
    <property type="term" value="F:endonuclease activity"/>
    <property type="evidence" value="ECO:0007669"/>
    <property type="project" value="UniProtKB-KW"/>
</dbReference>
<dbReference type="InterPro" id="IPR052892">
    <property type="entry name" value="NA-targeting_endonuclease"/>
</dbReference>